<accession>A0A392SVV9</accession>
<comment type="caution">
    <text evidence="2">The sequence shown here is derived from an EMBL/GenBank/DDBJ whole genome shotgun (WGS) entry which is preliminary data.</text>
</comment>
<evidence type="ECO:0008006" key="4">
    <source>
        <dbReference type="Google" id="ProtNLM"/>
    </source>
</evidence>
<feature type="signal peptide" evidence="1">
    <location>
        <begin position="1"/>
        <end position="25"/>
    </location>
</feature>
<dbReference type="Proteomes" id="UP000265520">
    <property type="component" value="Unassembled WGS sequence"/>
</dbReference>
<organism evidence="2 3">
    <name type="scientific">Trifolium medium</name>
    <dbReference type="NCBI Taxonomy" id="97028"/>
    <lineage>
        <taxon>Eukaryota</taxon>
        <taxon>Viridiplantae</taxon>
        <taxon>Streptophyta</taxon>
        <taxon>Embryophyta</taxon>
        <taxon>Tracheophyta</taxon>
        <taxon>Spermatophyta</taxon>
        <taxon>Magnoliopsida</taxon>
        <taxon>eudicotyledons</taxon>
        <taxon>Gunneridae</taxon>
        <taxon>Pentapetalae</taxon>
        <taxon>rosids</taxon>
        <taxon>fabids</taxon>
        <taxon>Fabales</taxon>
        <taxon>Fabaceae</taxon>
        <taxon>Papilionoideae</taxon>
        <taxon>50 kb inversion clade</taxon>
        <taxon>NPAAA clade</taxon>
        <taxon>Hologalegina</taxon>
        <taxon>IRL clade</taxon>
        <taxon>Trifolieae</taxon>
        <taxon>Trifolium</taxon>
    </lineage>
</organism>
<evidence type="ECO:0000313" key="2">
    <source>
        <dbReference type="EMBL" id="MCI52789.1"/>
    </source>
</evidence>
<dbReference type="EMBL" id="LXQA010452851">
    <property type="protein sequence ID" value="MCI52789.1"/>
    <property type="molecule type" value="Genomic_DNA"/>
</dbReference>
<protein>
    <recommendedName>
        <fullName evidence="4">Secreted protein</fullName>
    </recommendedName>
</protein>
<sequence length="83" mass="9430">MTLGSSLCTGDMLVIVFVIRGEVLAYEVPVTRRGSRFARKELVIFPIRRHSLELRGGLRELRATITRRNCHCVRGDVLVKSFT</sequence>
<name>A0A392SVV9_9FABA</name>
<keyword evidence="3" id="KW-1185">Reference proteome</keyword>
<evidence type="ECO:0000256" key="1">
    <source>
        <dbReference type="SAM" id="SignalP"/>
    </source>
</evidence>
<feature type="non-terminal residue" evidence="2">
    <location>
        <position position="83"/>
    </location>
</feature>
<feature type="chain" id="PRO_5017250856" description="Secreted protein" evidence="1">
    <location>
        <begin position="26"/>
        <end position="83"/>
    </location>
</feature>
<keyword evidence="1" id="KW-0732">Signal</keyword>
<evidence type="ECO:0000313" key="3">
    <source>
        <dbReference type="Proteomes" id="UP000265520"/>
    </source>
</evidence>
<dbReference type="AlphaFoldDB" id="A0A392SVV9"/>
<proteinExistence type="predicted"/>
<reference evidence="2 3" key="1">
    <citation type="journal article" date="2018" name="Front. Plant Sci.">
        <title>Red Clover (Trifolium pratense) and Zigzag Clover (T. medium) - A Picture of Genomic Similarities and Differences.</title>
        <authorList>
            <person name="Dluhosova J."/>
            <person name="Istvanek J."/>
            <person name="Nedelnik J."/>
            <person name="Repkova J."/>
        </authorList>
    </citation>
    <scope>NUCLEOTIDE SEQUENCE [LARGE SCALE GENOMIC DNA]</scope>
    <source>
        <strain evidence="3">cv. 10/8</strain>
        <tissue evidence="2">Leaf</tissue>
    </source>
</reference>